<gene>
    <name evidence="2" type="ORF">H1B27_24490</name>
</gene>
<sequence>MARPAPRDGPRVANEQQRESDTERPIEADITLTIVPAIIAAGAALRPELEVVNKELAATALSPARGG</sequence>
<name>A0ABS0P861_9BRAD</name>
<keyword evidence="3" id="KW-1185">Reference proteome</keyword>
<reference evidence="2 3" key="1">
    <citation type="submission" date="2020-07" db="EMBL/GenBank/DDBJ databases">
        <title>Bradyrhizobium diversity isolated from nodules of indigenous legumes of Western Australia.</title>
        <authorList>
            <person name="Klepa M.S."/>
        </authorList>
    </citation>
    <scope>NUCLEOTIDE SEQUENCE [LARGE SCALE GENOMIC DNA]</scope>
    <source>
        <strain evidence="2 3">CNPSo 4019</strain>
    </source>
</reference>
<protein>
    <submittedName>
        <fullName evidence="2">Uncharacterized protein</fullName>
    </submittedName>
</protein>
<comment type="caution">
    <text evidence="2">The sequence shown here is derived from an EMBL/GenBank/DDBJ whole genome shotgun (WGS) entry which is preliminary data.</text>
</comment>
<accession>A0ABS0P861</accession>
<evidence type="ECO:0000313" key="3">
    <source>
        <dbReference type="Proteomes" id="UP001194539"/>
    </source>
</evidence>
<evidence type="ECO:0000313" key="2">
    <source>
        <dbReference type="EMBL" id="MBH5389418.1"/>
    </source>
</evidence>
<organism evidence="2 3">
    <name type="scientific">Bradyrhizobium diversitatis</name>
    <dbReference type="NCBI Taxonomy" id="2755406"/>
    <lineage>
        <taxon>Bacteria</taxon>
        <taxon>Pseudomonadati</taxon>
        <taxon>Pseudomonadota</taxon>
        <taxon>Alphaproteobacteria</taxon>
        <taxon>Hyphomicrobiales</taxon>
        <taxon>Nitrobacteraceae</taxon>
        <taxon>Bradyrhizobium</taxon>
    </lineage>
</organism>
<evidence type="ECO:0000256" key="1">
    <source>
        <dbReference type="SAM" id="MobiDB-lite"/>
    </source>
</evidence>
<dbReference type="RefSeq" id="WP_197967807.1">
    <property type="nucleotide sequence ID" value="NZ_JACEGD010000022.1"/>
</dbReference>
<proteinExistence type="predicted"/>
<dbReference type="EMBL" id="JACEGD010000022">
    <property type="protein sequence ID" value="MBH5389418.1"/>
    <property type="molecule type" value="Genomic_DNA"/>
</dbReference>
<feature type="region of interest" description="Disordered" evidence="1">
    <location>
        <begin position="1"/>
        <end position="27"/>
    </location>
</feature>
<dbReference type="Proteomes" id="UP001194539">
    <property type="component" value="Unassembled WGS sequence"/>
</dbReference>